<dbReference type="EMBL" id="JADDUM010000018">
    <property type="protein sequence ID" value="MBE8589799.1"/>
    <property type="molecule type" value="Genomic_DNA"/>
</dbReference>
<feature type="domain" description="Thioredoxin" evidence="1">
    <location>
        <begin position="10"/>
        <end position="93"/>
    </location>
</feature>
<dbReference type="InterPro" id="IPR036249">
    <property type="entry name" value="Thioredoxin-like_sf"/>
</dbReference>
<organism evidence="2 3">
    <name type="scientific">Pseudomonas cyclaminis</name>
    <dbReference type="NCBI Taxonomy" id="2781239"/>
    <lineage>
        <taxon>Bacteria</taxon>
        <taxon>Pseudomonadati</taxon>
        <taxon>Pseudomonadota</taxon>
        <taxon>Gammaproteobacteria</taxon>
        <taxon>Pseudomonadales</taxon>
        <taxon>Pseudomonadaceae</taxon>
        <taxon>Pseudomonas</taxon>
    </lineage>
</organism>
<proteinExistence type="predicted"/>
<protein>
    <submittedName>
        <fullName evidence="2">Thioredoxin family protein</fullName>
    </submittedName>
</protein>
<comment type="caution">
    <text evidence="2">The sequence shown here is derived from an EMBL/GenBank/DDBJ whole genome shotgun (WGS) entry which is preliminary data.</text>
</comment>
<reference evidence="2 3" key="1">
    <citation type="submission" date="2020-10" db="EMBL/GenBank/DDBJ databases">
        <title>The draft genomes of Cyclamen pathogen Pseudomonas sp.</title>
        <authorList>
            <person name="Fujikawa T."/>
            <person name="Sawada H."/>
        </authorList>
    </citation>
    <scope>NUCLEOTIDE SEQUENCE [LARGE SCALE GENOMIC DNA]</scope>
    <source>
        <strain evidence="2 3">MAFF 301449</strain>
    </source>
</reference>
<name>A0ABR9SLM3_9PSED</name>
<keyword evidence="3" id="KW-1185">Reference proteome</keyword>
<gene>
    <name evidence="2" type="ORF">IQK56_02035</name>
</gene>
<evidence type="ECO:0000313" key="3">
    <source>
        <dbReference type="Proteomes" id="UP000613075"/>
    </source>
</evidence>
<sequence>MSHVITTLKDSAAFERELNCPLAVLILFMSPHCTACKEAVMHVAHTRERYKGRVKALIVDCSKTPRHLSVTRVPALLVHKDYALVQKIEGILELNAAAIDDVFERYALPFSASLSAQAT</sequence>
<accession>A0ABR9SLM3</accession>
<dbReference type="RefSeq" id="WP_193863913.1">
    <property type="nucleotide sequence ID" value="NZ_JADDUM010000018.1"/>
</dbReference>
<dbReference type="InterPro" id="IPR013766">
    <property type="entry name" value="Thioredoxin_domain"/>
</dbReference>
<evidence type="ECO:0000259" key="1">
    <source>
        <dbReference type="Pfam" id="PF00085"/>
    </source>
</evidence>
<dbReference type="Pfam" id="PF00085">
    <property type="entry name" value="Thioredoxin"/>
    <property type="match status" value="1"/>
</dbReference>
<evidence type="ECO:0000313" key="2">
    <source>
        <dbReference type="EMBL" id="MBE8589799.1"/>
    </source>
</evidence>
<dbReference type="SUPFAM" id="SSF52833">
    <property type="entry name" value="Thioredoxin-like"/>
    <property type="match status" value="1"/>
</dbReference>
<dbReference type="Proteomes" id="UP000613075">
    <property type="component" value="Unassembled WGS sequence"/>
</dbReference>
<dbReference type="Gene3D" id="3.40.30.10">
    <property type="entry name" value="Glutaredoxin"/>
    <property type="match status" value="1"/>
</dbReference>